<accession>A0A9W7CX81</accession>
<evidence type="ECO:0000256" key="1">
    <source>
        <dbReference type="SAM" id="MobiDB-lite"/>
    </source>
</evidence>
<feature type="region of interest" description="Disordered" evidence="1">
    <location>
        <begin position="101"/>
        <end position="151"/>
    </location>
</feature>
<dbReference type="EMBL" id="BSXT01001645">
    <property type="protein sequence ID" value="GMF44102.1"/>
    <property type="molecule type" value="Genomic_DNA"/>
</dbReference>
<dbReference type="Pfam" id="PF19259">
    <property type="entry name" value="Ty3_capsid"/>
    <property type="match status" value="1"/>
</dbReference>
<keyword evidence="4" id="KW-1185">Reference proteome</keyword>
<comment type="caution">
    <text evidence="3">The sequence shown here is derived from an EMBL/GenBank/DDBJ whole genome shotgun (WGS) entry which is preliminary data.</text>
</comment>
<reference evidence="3" key="1">
    <citation type="submission" date="2023-04" db="EMBL/GenBank/DDBJ databases">
        <title>Phytophthora fragariaefolia NBRC 109709.</title>
        <authorList>
            <person name="Ichikawa N."/>
            <person name="Sato H."/>
            <person name="Tonouchi N."/>
        </authorList>
    </citation>
    <scope>NUCLEOTIDE SEQUENCE</scope>
    <source>
        <strain evidence="3">NBRC 109709</strain>
    </source>
</reference>
<feature type="domain" description="Ty3 transposon capsid-like protein" evidence="2">
    <location>
        <begin position="236"/>
        <end position="358"/>
    </location>
</feature>
<dbReference type="InterPro" id="IPR045358">
    <property type="entry name" value="Ty3_capsid"/>
</dbReference>
<sequence>MGKRKTCEPEDPFVNTTESLTNRNKELDKLRKDLWLTTVKQLKLVQLIRNEIQDCIDSDARNLVHDITELLKRRLQQTHGLLEGSFDHSIQLYKKRRLALRSPASMAQRRGRIAERPSPDPRPRQQSRPNAPDDSEASRPMSRSRSRVPRCGKCQCPSGFDRPGYFNSFCNCRTRHTVHANERFEFLVASRGDQEKKDPPVYEGRFGEDIELWIFATEQYYANKRRLMKAESSDFVALISSNLGKSVLNWYRAFIADCERMNVHKTRALFKSQLRTGFRSKDFEYDHQERMFHLKQKETIHEYISKFQDLLSQTELEILELEKRFFFQKGLREKTAKKIKEESPNTLQEAIEIASNFEFAYYSGRPPRVPSKPVPLESSHRANKSRPHKPKRFEKKNDKNDDWTETAICKNCGVLATYPHNVRHLNERKPIVTLVARRILSSRQKLKLSKTLVKRDPSPSLSTMDVASMACPKSW</sequence>
<evidence type="ECO:0000313" key="3">
    <source>
        <dbReference type="EMBL" id="GMF44102.1"/>
    </source>
</evidence>
<gene>
    <name evidence="3" type="ORF">Pfra01_001520700</name>
</gene>
<evidence type="ECO:0000313" key="4">
    <source>
        <dbReference type="Proteomes" id="UP001165121"/>
    </source>
</evidence>
<dbReference type="AlphaFoldDB" id="A0A9W7CX81"/>
<feature type="region of interest" description="Disordered" evidence="1">
    <location>
        <begin position="370"/>
        <end position="398"/>
    </location>
</feature>
<name>A0A9W7CX81_9STRA</name>
<evidence type="ECO:0000259" key="2">
    <source>
        <dbReference type="Pfam" id="PF19259"/>
    </source>
</evidence>
<feature type="compositionally biased region" description="Basic residues" evidence="1">
    <location>
        <begin position="381"/>
        <end position="394"/>
    </location>
</feature>
<organism evidence="3 4">
    <name type="scientific">Phytophthora fragariaefolia</name>
    <dbReference type="NCBI Taxonomy" id="1490495"/>
    <lineage>
        <taxon>Eukaryota</taxon>
        <taxon>Sar</taxon>
        <taxon>Stramenopiles</taxon>
        <taxon>Oomycota</taxon>
        <taxon>Peronosporomycetes</taxon>
        <taxon>Peronosporales</taxon>
        <taxon>Peronosporaceae</taxon>
        <taxon>Phytophthora</taxon>
    </lineage>
</organism>
<proteinExistence type="predicted"/>
<dbReference type="Proteomes" id="UP001165121">
    <property type="component" value="Unassembled WGS sequence"/>
</dbReference>
<feature type="compositionally biased region" description="Basic and acidic residues" evidence="1">
    <location>
        <begin position="112"/>
        <end position="123"/>
    </location>
</feature>
<dbReference type="OrthoDB" id="127876at2759"/>
<protein>
    <submittedName>
        <fullName evidence="3">Unnamed protein product</fullName>
    </submittedName>
</protein>